<accession>A0A5J4TE36</accession>
<feature type="transmembrane region" description="Helical" evidence="1">
    <location>
        <begin position="21"/>
        <end position="48"/>
    </location>
</feature>
<evidence type="ECO:0000313" key="2">
    <source>
        <dbReference type="EMBL" id="KAA6356694.1"/>
    </source>
</evidence>
<evidence type="ECO:0000256" key="1">
    <source>
        <dbReference type="SAM" id="Phobius"/>
    </source>
</evidence>
<dbReference type="EMBL" id="SNRW01032550">
    <property type="protein sequence ID" value="KAA6356694.1"/>
    <property type="molecule type" value="Genomic_DNA"/>
</dbReference>
<comment type="caution">
    <text evidence="2">The sequence shown here is derived from an EMBL/GenBank/DDBJ whole genome shotgun (WGS) entry which is preliminary data.</text>
</comment>
<reference evidence="2 3" key="1">
    <citation type="submission" date="2019-03" db="EMBL/GenBank/DDBJ databases">
        <title>Single cell metagenomics reveals metabolic interactions within the superorganism composed of flagellate Streblomastix strix and complex community of Bacteroidetes bacteria on its surface.</title>
        <authorList>
            <person name="Treitli S.C."/>
            <person name="Kolisko M."/>
            <person name="Husnik F."/>
            <person name="Keeling P."/>
            <person name="Hampl V."/>
        </authorList>
    </citation>
    <scope>NUCLEOTIDE SEQUENCE [LARGE SCALE GENOMIC DNA]</scope>
    <source>
        <strain evidence="2">ST1C</strain>
    </source>
</reference>
<evidence type="ECO:0000313" key="3">
    <source>
        <dbReference type="Proteomes" id="UP000324800"/>
    </source>
</evidence>
<sequence>MSSKKVEASSAKTFKFLISPCELISLSQIVLAFLFLVVASVWGIYAVFIKEDENSVNVPELPPYITPPTIDIEGLDDIKPLDIYW</sequence>
<protein>
    <submittedName>
        <fullName evidence="2">Uncharacterized protein</fullName>
    </submittedName>
</protein>
<organism evidence="2 3">
    <name type="scientific">Streblomastix strix</name>
    <dbReference type="NCBI Taxonomy" id="222440"/>
    <lineage>
        <taxon>Eukaryota</taxon>
        <taxon>Metamonada</taxon>
        <taxon>Preaxostyla</taxon>
        <taxon>Oxymonadida</taxon>
        <taxon>Streblomastigidae</taxon>
        <taxon>Streblomastix</taxon>
    </lineage>
</organism>
<gene>
    <name evidence="2" type="ORF">EZS28_047780</name>
</gene>
<dbReference type="Proteomes" id="UP000324800">
    <property type="component" value="Unassembled WGS sequence"/>
</dbReference>
<feature type="non-terminal residue" evidence="2">
    <location>
        <position position="85"/>
    </location>
</feature>
<keyword evidence="1" id="KW-0812">Transmembrane</keyword>
<keyword evidence="1" id="KW-1133">Transmembrane helix</keyword>
<keyword evidence="1" id="KW-0472">Membrane</keyword>
<proteinExistence type="predicted"/>
<name>A0A5J4TE36_9EUKA</name>
<dbReference type="AlphaFoldDB" id="A0A5J4TE36"/>